<accession>A0AAU7TJ13</accession>
<reference evidence="1" key="1">
    <citation type="submission" date="2024-06" db="EMBL/GenBank/DDBJ databases">
        <title>Kribbella sp. strain HUAS MG21 genome sequences.</title>
        <authorList>
            <person name="Mo P."/>
        </authorList>
    </citation>
    <scope>NUCLEOTIDE SEQUENCE</scope>
    <source>
        <strain evidence="1">HUAS MG21</strain>
    </source>
</reference>
<dbReference type="AlphaFoldDB" id="A0AAU7TJ13"/>
<organism evidence="1">
    <name type="scientific">Kribbella sp. HUAS MG21</name>
    <dbReference type="NCBI Taxonomy" id="3160966"/>
    <lineage>
        <taxon>Bacteria</taxon>
        <taxon>Bacillati</taxon>
        <taxon>Actinomycetota</taxon>
        <taxon>Actinomycetes</taxon>
        <taxon>Propionibacteriales</taxon>
        <taxon>Kribbellaceae</taxon>
        <taxon>Kribbella</taxon>
    </lineage>
</organism>
<dbReference type="EMBL" id="CP158165">
    <property type="protein sequence ID" value="XBV26754.1"/>
    <property type="molecule type" value="Genomic_DNA"/>
</dbReference>
<evidence type="ECO:0000313" key="1">
    <source>
        <dbReference type="EMBL" id="XBV26754.1"/>
    </source>
</evidence>
<gene>
    <name evidence="1" type="ORF">ABN611_10095</name>
</gene>
<sequence>MEYAEFEVEYRRVYEAILNGRRGPDLTGDVARLSALAAQIDDEDDREDAYLEISIVESAAARGPAESPSEVILQAREAYAEAVRDDGTMAERLARAEEGMRALERLSPGANSDEKQAIGDYEHTLHMHIGALRLMQ</sequence>
<name>A0AAU7TJ13_9ACTN</name>
<protein>
    <submittedName>
        <fullName evidence="1">Uncharacterized protein</fullName>
    </submittedName>
</protein>
<dbReference type="RefSeq" id="WP_350279549.1">
    <property type="nucleotide sequence ID" value="NZ_CP158165.1"/>
</dbReference>
<proteinExistence type="predicted"/>